<evidence type="ECO:0000256" key="1">
    <source>
        <dbReference type="SAM" id="MobiDB-lite"/>
    </source>
</evidence>
<sequence length="163" mass="18305">MTNSPQVDLIFAYRVVAGREALFEQYLETVLPLTEAEEPYVLEYHLFRREDGIILQHERYADEQAIRDHLRVTAAGQELWGDATELLDIRVVGPVSDAFLSEFAIPASARFARFRSISRPQHHVPGPATTTGSPHTPRRSPLRTSSTGNPTPCTPSASTYRSW</sequence>
<reference evidence="3 4" key="1">
    <citation type="submission" date="2018-10" db="EMBL/GenBank/DDBJ databases">
        <title>Sequencing the genomes of 1000 actinobacteria strains.</title>
        <authorList>
            <person name="Klenk H.-P."/>
        </authorList>
    </citation>
    <scope>NUCLEOTIDE SEQUENCE [LARGE SCALE GENOMIC DNA]</scope>
    <source>
        <strain evidence="3 4">DSM 43800</strain>
    </source>
</reference>
<protein>
    <submittedName>
        <fullName evidence="3">Quinol monooxygenase YgiN</fullName>
    </submittedName>
</protein>
<feature type="domain" description="ABM" evidence="2">
    <location>
        <begin position="10"/>
        <end position="71"/>
    </location>
</feature>
<dbReference type="Proteomes" id="UP000282084">
    <property type="component" value="Unassembled WGS sequence"/>
</dbReference>
<evidence type="ECO:0000313" key="4">
    <source>
        <dbReference type="Proteomes" id="UP000282084"/>
    </source>
</evidence>
<feature type="region of interest" description="Disordered" evidence="1">
    <location>
        <begin position="120"/>
        <end position="163"/>
    </location>
</feature>
<dbReference type="InterPro" id="IPR007138">
    <property type="entry name" value="ABM_dom"/>
</dbReference>
<dbReference type="OrthoDB" id="1493094at2"/>
<dbReference type="Pfam" id="PF03992">
    <property type="entry name" value="ABM"/>
    <property type="match status" value="1"/>
</dbReference>
<proteinExistence type="predicted"/>
<dbReference type="RefSeq" id="WP_121009654.1">
    <property type="nucleotide sequence ID" value="NZ_RBXO01000001.1"/>
</dbReference>
<dbReference type="Gene3D" id="3.30.70.100">
    <property type="match status" value="1"/>
</dbReference>
<name>A0A495W956_9PSEU</name>
<comment type="caution">
    <text evidence="3">The sequence shown here is derived from an EMBL/GenBank/DDBJ whole genome shotgun (WGS) entry which is preliminary data.</text>
</comment>
<keyword evidence="3" id="KW-0503">Monooxygenase</keyword>
<dbReference type="GO" id="GO:0004497">
    <property type="term" value="F:monooxygenase activity"/>
    <property type="evidence" value="ECO:0007669"/>
    <property type="project" value="UniProtKB-KW"/>
</dbReference>
<accession>A0A495W956</accession>
<dbReference type="AlphaFoldDB" id="A0A495W956"/>
<keyword evidence="4" id="KW-1185">Reference proteome</keyword>
<organism evidence="3 4">
    <name type="scientific">Saccharothrix australiensis</name>
    <dbReference type="NCBI Taxonomy" id="2072"/>
    <lineage>
        <taxon>Bacteria</taxon>
        <taxon>Bacillati</taxon>
        <taxon>Actinomycetota</taxon>
        <taxon>Actinomycetes</taxon>
        <taxon>Pseudonocardiales</taxon>
        <taxon>Pseudonocardiaceae</taxon>
        <taxon>Saccharothrix</taxon>
    </lineage>
</organism>
<evidence type="ECO:0000313" key="3">
    <source>
        <dbReference type="EMBL" id="RKT57677.1"/>
    </source>
</evidence>
<dbReference type="SUPFAM" id="SSF54909">
    <property type="entry name" value="Dimeric alpha+beta barrel"/>
    <property type="match status" value="1"/>
</dbReference>
<keyword evidence="3" id="KW-0560">Oxidoreductase</keyword>
<dbReference type="InterPro" id="IPR011008">
    <property type="entry name" value="Dimeric_a/b-barrel"/>
</dbReference>
<dbReference type="EMBL" id="RBXO01000001">
    <property type="protein sequence ID" value="RKT57677.1"/>
    <property type="molecule type" value="Genomic_DNA"/>
</dbReference>
<evidence type="ECO:0000259" key="2">
    <source>
        <dbReference type="Pfam" id="PF03992"/>
    </source>
</evidence>
<feature type="compositionally biased region" description="Polar residues" evidence="1">
    <location>
        <begin position="142"/>
        <end position="163"/>
    </location>
</feature>
<gene>
    <name evidence="3" type="ORF">C8E97_6402</name>
</gene>